<protein>
    <submittedName>
        <fullName evidence="3">Uncharacterized protein</fullName>
    </submittedName>
</protein>
<evidence type="ECO:0000256" key="1">
    <source>
        <dbReference type="SAM" id="MobiDB-lite"/>
    </source>
</evidence>
<evidence type="ECO:0000256" key="2">
    <source>
        <dbReference type="SAM" id="Phobius"/>
    </source>
</evidence>
<proteinExistence type="predicted"/>
<keyword evidence="4" id="KW-1185">Reference proteome</keyword>
<comment type="caution">
    <text evidence="3">The sequence shown here is derived from an EMBL/GenBank/DDBJ whole genome shotgun (WGS) entry which is preliminary data.</text>
</comment>
<evidence type="ECO:0000313" key="4">
    <source>
        <dbReference type="Proteomes" id="UP000295341"/>
    </source>
</evidence>
<dbReference type="Proteomes" id="UP000295341">
    <property type="component" value="Unassembled WGS sequence"/>
</dbReference>
<keyword evidence="2" id="KW-0472">Membrane</keyword>
<dbReference type="RefSeq" id="WP_133882625.1">
    <property type="nucleotide sequence ID" value="NZ_MWIN01000019.1"/>
</dbReference>
<evidence type="ECO:0000313" key="3">
    <source>
        <dbReference type="EMBL" id="TDU26407.1"/>
    </source>
</evidence>
<keyword evidence="2" id="KW-1133">Transmembrane helix</keyword>
<name>A0A4R7NYT6_9GAMM</name>
<gene>
    <name evidence="3" type="ORF">DFR24_3431</name>
</gene>
<dbReference type="EMBL" id="SOBT01000010">
    <property type="protein sequence ID" value="TDU26407.1"/>
    <property type="molecule type" value="Genomic_DNA"/>
</dbReference>
<accession>A0A4R7NYT6</accession>
<sequence>MPVLRCQDCEIPISLYCRKCPNCCARNPAFRRRSPVAMFVLLLLMALAVVIVKNVKSDDGAAPAAAEWGSSMRPSGDASPSG</sequence>
<keyword evidence="2" id="KW-0812">Transmembrane</keyword>
<feature type="region of interest" description="Disordered" evidence="1">
    <location>
        <begin position="62"/>
        <end position="82"/>
    </location>
</feature>
<feature type="transmembrane region" description="Helical" evidence="2">
    <location>
        <begin position="36"/>
        <end position="55"/>
    </location>
</feature>
<dbReference type="AlphaFoldDB" id="A0A4R7NYT6"/>
<organism evidence="3 4">
    <name type="scientific">Panacagrimonas perspica</name>
    <dbReference type="NCBI Taxonomy" id="381431"/>
    <lineage>
        <taxon>Bacteria</taxon>
        <taxon>Pseudomonadati</taxon>
        <taxon>Pseudomonadota</taxon>
        <taxon>Gammaproteobacteria</taxon>
        <taxon>Nevskiales</taxon>
        <taxon>Nevskiaceae</taxon>
        <taxon>Panacagrimonas</taxon>
    </lineage>
</organism>
<reference evidence="3 4" key="1">
    <citation type="submission" date="2019-03" db="EMBL/GenBank/DDBJ databases">
        <title>Genomic Encyclopedia of Type Strains, Phase IV (KMG-IV): sequencing the most valuable type-strain genomes for metagenomic binning, comparative biology and taxonomic classification.</title>
        <authorList>
            <person name="Goeker M."/>
        </authorList>
    </citation>
    <scope>NUCLEOTIDE SEQUENCE [LARGE SCALE GENOMIC DNA]</scope>
    <source>
        <strain evidence="3 4">DSM 26377</strain>
    </source>
</reference>